<dbReference type="EMBL" id="JACAZH010000006">
    <property type="protein sequence ID" value="KAF7366787.1"/>
    <property type="molecule type" value="Genomic_DNA"/>
</dbReference>
<dbReference type="Gene3D" id="1.25.40.10">
    <property type="entry name" value="Tetratricopeptide repeat domain"/>
    <property type="match status" value="2"/>
</dbReference>
<dbReference type="CDD" id="cd00067">
    <property type="entry name" value="GAL4"/>
    <property type="match status" value="1"/>
</dbReference>
<dbReference type="Gene3D" id="4.10.240.10">
    <property type="entry name" value="Zn(2)-C6 fungal-type DNA-binding domain"/>
    <property type="match status" value="1"/>
</dbReference>
<protein>
    <recommendedName>
        <fullName evidence="2">Zn(2)-C6 fungal-type domain-containing protein</fullName>
    </recommendedName>
</protein>
<dbReference type="SMART" id="SM00028">
    <property type="entry name" value="TPR"/>
    <property type="match status" value="5"/>
</dbReference>
<accession>A0A8H6YXK4</accession>
<dbReference type="SUPFAM" id="SSF57701">
    <property type="entry name" value="Zn2/Cys6 DNA-binding domain"/>
    <property type="match status" value="1"/>
</dbReference>
<dbReference type="GO" id="GO:0008270">
    <property type="term" value="F:zinc ion binding"/>
    <property type="evidence" value="ECO:0007669"/>
    <property type="project" value="InterPro"/>
</dbReference>
<evidence type="ECO:0000313" key="4">
    <source>
        <dbReference type="Proteomes" id="UP000623467"/>
    </source>
</evidence>
<dbReference type="PROSITE" id="PS50048">
    <property type="entry name" value="ZN2_CY6_FUNGAL_2"/>
    <property type="match status" value="1"/>
</dbReference>
<dbReference type="OrthoDB" id="3222453at2759"/>
<proteinExistence type="predicted"/>
<dbReference type="PANTHER" id="PTHR19959:SF119">
    <property type="entry name" value="FUNGAL LIPASE-LIKE DOMAIN-CONTAINING PROTEIN"/>
    <property type="match status" value="1"/>
</dbReference>
<dbReference type="Pfam" id="PF00172">
    <property type="entry name" value="Zn_clus"/>
    <property type="match status" value="1"/>
</dbReference>
<reference evidence="3" key="1">
    <citation type="submission" date="2020-05" db="EMBL/GenBank/DDBJ databases">
        <title>Mycena genomes resolve the evolution of fungal bioluminescence.</title>
        <authorList>
            <person name="Tsai I.J."/>
        </authorList>
    </citation>
    <scope>NUCLEOTIDE SEQUENCE</scope>
    <source>
        <strain evidence="3">160909Yilan</strain>
    </source>
</reference>
<dbReference type="AlphaFoldDB" id="A0A8H6YXK4"/>
<feature type="region of interest" description="Disordered" evidence="1">
    <location>
        <begin position="857"/>
        <end position="892"/>
    </location>
</feature>
<gene>
    <name evidence="3" type="ORF">MSAN_00937000</name>
</gene>
<comment type="caution">
    <text evidence="3">The sequence shown here is derived from an EMBL/GenBank/DDBJ whole genome shotgun (WGS) entry which is preliminary data.</text>
</comment>
<dbReference type="InterPro" id="IPR011990">
    <property type="entry name" value="TPR-like_helical_dom_sf"/>
</dbReference>
<feature type="domain" description="Zn(2)-C6 fungal-type" evidence="2">
    <location>
        <begin position="545"/>
        <end position="579"/>
    </location>
</feature>
<dbReference type="InterPro" id="IPR001138">
    <property type="entry name" value="Zn2Cys6_DnaBD"/>
</dbReference>
<feature type="compositionally biased region" description="Polar residues" evidence="1">
    <location>
        <begin position="869"/>
        <end position="886"/>
    </location>
</feature>
<dbReference type="Pfam" id="PF13374">
    <property type="entry name" value="TPR_10"/>
    <property type="match status" value="1"/>
</dbReference>
<name>A0A8H6YXK4_9AGAR</name>
<dbReference type="PANTHER" id="PTHR19959">
    <property type="entry name" value="KINESIN LIGHT CHAIN"/>
    <property type="match status" value="1"/>
</dbReference>
<dbReference type="InterPro" id="IPR036864">
    <property type="entry name" value="Zn2-C6_fun-type_DNA-bd_sf"/>
</dbReference>
<organism evidence="3 4">
    <name type="scientific">Mycena sanguinolenta</name>
    <dbReference type="NCBI Taxonomy" id="230812"/>
    <lineage>
        <taxon>Eukaryota</taxon>
        <taxon>Fungi</taxon>
        <taxon>Dikarya</taxon>
        <taxon>Basidiomycota</taxon>
        <taxon>Agaricomycotina</taxon>
        <taxon>Agaricomycetes</taxon>
        <taxon>Agaricomycetidae</taxon>
        <taxon>Agaricales</taxon>
        <taxon>Marasmiineae</taxon>
        <taxon>Mycenaceae</taxon>
        <taxon>Mycena</taxon>
    </lineage>
</organism>
<dbReference type="Pfam" id="PF13424">
    <property type="entry name" value="TPR_12"/>
    <property type="match status" value="2"/>
</dbReference>
<keyword evidence="4" id="KW-1185">Reference proteome</keyword>
<dbReference type="InterPro" id="IPR019734">
    <property type="entry name" value="TPR_rpt"/>
</dbReference>
<dbReference type="SUPFAM" id="SSF48452">
    <property type="entry name" value="TPR-like"/>
    <property type="match status" value="1"/>
</dbReference>
<evidence type="ECO:0000313" key="3">
    <source>
        <dbReference type="EMBL" id="KAF7366787.1"/>
    </source>
</evidence>
<feature type="compositionally biased region" description="Basic and acidic residues" evidence="1">
    <location>
        <begin position="857"/>
        <end position="868"/>
    </location>
</feature>
<dbReference type="Proteomes" id="UP000623467">
    <property type="component" value="Unassembled WGS sequence"/>
</dbReference>
<feature type="region of interest" description="Disordered" evidence="1">
    <location>
        <begin position="509"/>
        <end position="530"/>
    </location>
</feature>
<evidence type="ECO:0000259" key="2">
    <source>
        <dbReference type="PROSITE" id="PS50048"/>
    </source>
</evidence>
<dbReference type="GO" id="GO:0000981">
    <property type="term" value="F:DNA-binding transcription factor activity, RNA polymerase II-specific"/>
    <property type="evidence" value="ECO:0007669"/>
    <property type="project" value="InterPro"/>
</dbReference>
<dbReference type="PROSITE" id="PS00463">
    <property type="entry name" value="ZN2_CY6_FUNGAL_1"/>
    <property type="match status" value="1"/>
</dbReference>
<evidence type="ECO:0000256" key="1">
    <source>
        <dbReference type="SAM" id="MobiDB-lite"/>
    </source>
</evidence>
<dbReference type="SMART" id="SM00066">
    <property type="entry name" value="GAL4"/>
    <property type="match status" value="1"/>
</dbReference>
<sequence>MPPSGYLILGLREIVLPLSLTTPSGHAKPGGLISGGIGIYGGIGGNGGGGGEQGGSGGAGQGPTIGGVHLVFQNHPSHGTNQLTADAVPSGPSQIQKPNSVMSASALAPRVSDGDMTLTQPEITESQNYCSLLLRQGRGFPLYDPDPQPSLSATHPAGVAIGDIGAITSEGGFDFLFNIYRGAEDPIKVPKDFVPLPLYDLDDISHHDFHPGNCVSTSSVREESGDFSQGPEGAVLALPHGAHRERLKNLKNVRDYAARHAETWYEYANGTRGRELVNGSLYLVTGWEKAESWGMASFRDTSLENELFKLSFKPTQDAPIYEYRWNRVHCHRKQADSKGTPLNQTTFIHAFAISVCEGIWSKLFGIKVCQPVDSSTLATLSGRSFVPHGSQSSSTLWSLFFGNGGNGGGKQCAESASPPSNGLVTDAFPVPKIIHPSQMIHEHILREASQARVVITHDDDWCDVFKEDSLKTYSELQQAIFDRSELMQEDDVVFLKPKSRPSDVATVTAEQQHGHNDITADDPPFEADRPTSALINTRRRRAMITCTNCRRRKIKCVTAEEPPPHPCARCTKRGLVCEYVAVNETTTPESPIHPLNPPHYYATAPVAPYTTPESVVHAGEEAVQLRRQLAETDPGTGTTRDLVQALHNLGIALSAAGRPEDAVPADEEAVKLHRQLMETDLDTTRYLAQLLHIFGVHLSAAGRPEDAVRATEEAVKLRRQLAETDPDITGDLAWALYNLGIYLRATGRPEDAVCAGEEAVKLRRQLAETDPDITADLAWALNNLGVHLNTAGRLEDAVRTGKEVVKLRRQLAETDPDISSDLAWSLHNLGIHLRAAGHPEDAVRATEEAEKLWRQLAETDRGGDESEGSKTLSAGTTDMGSTTGSESIPARA</sequence>